<dbReference type="SUPFAM" id="SSF52540">
    <property type="entry name" value="P-loop containing nucleoside triphosphate hydrolases"/>
    <property type="match status" value="1"/>
</dbReference>
<dbReference type="GO" id="GO:0048312">
    <property type="term" value="P:intracellular distribution of mitochondria"/>
    <property type="evidence" value="ECO:0007669"/>
    <property type="project" value="TreeGrafter"/>
</dbReference>
<dbReference type="GO" id="GO:0003924">
    <property type="term" value="F:GTPase activity"/>
    <property type="evidence" value="ECO:0007669"/>
    <property type="project" value="TreeGrafter"/>
</dbReference>
<dbReference type="Gene3D" id="3.40.50.300">
    <property type="entry name" value="P-loop containing nucleotide triphosphate hydrolases"/>
    <property type="match status" value="1"/>
</dbReference>
<protein>
    <recommendedName>
        <fullName evidence="1">Dynamin N-terminal domain-containing protein</fullName>
    </recommendedName>
</protein>
<evidence type="ECO:0000313" key="2">
    <source>
        <dbReference type="EMBL" id="CEL08155.1"/>
    </source>
</evidence>
<evidence type="ECO:0000259" key="1">
    <source>
        <dbReference type="Pfam" id="PF00350"/>
    </source>
</evidence>
<accession>A0A0U5G993</accession>
<dbReference type="GO" id="GO:0005739">
    <property type="term" value="C:mitochondrion"/>
    <property type="evidence" value="ECO:0007669"/>
    <property type="project" value="TreeGrafter"/>
</dbReference>
<dbReference type="Pfam" id="PF00350">
    <property type="entry name" value="Dynamin_N"/>
    <property type="match status" value="1"/>
</dbReference>
<dbReference type="OrthoDB" id="415706at2759"/>
<dbReference type="InterPro" id="IPR045063">
    <property type="entry name" value="Dynamin_N"/>
</dbReference>
<dbReference type="GO" id="GO:0000266">
    <property type="term" value="P:mitochondrial fission"/>
    <property type="evidence" value="ECO:0007669"/>
    <property type="project" value="TreeGrafter"/>
</dbReference>
<dbReference type="EMBL" id="CDMC01000010">
    <property type="protein sequence ID" value="CEL08155.1"/>
    <property type="molecule type" value="Genomic_DNA"/>
</dbReference>
<dbReference type="InterPro" id="IPR022812">
    <property type="entry name" value="Dynamin"/>
</dbReference>
<reference evidence="3" key="1">
    <citation type="journal article" date="2016" name="Genome Announc.">
        <title>Draft genome sequences of fungus Aspergillus calidoustus.</title>
        <authorList>
            <person name="Horn F."/>
            <person name="Linde J."/>
            <person name="Mattern D.J."/>
            <person name="Walther G."/>
            <person name="Guthke R."/>
            <person name="Scherlach K."/>
            <person name="Martin K."/>
            <person name="Brakhage A.A."/>
            <person name="Petzke L."/>
            <person name="Valiante V."/>
        </authorList>
    </citation>
    <scope>NUCLEOTIDE SEQUENCE [LARGE SCALE GENOMIC DNA]</scope>
    <source>
        <strain evidence="3">SF006504</strain>
    </source>
</reference>
<dbReference type="GO" id="GO:0005874">
    <property type="term" value="C:microtubule"/>
    <property type="evidence" value="ECO:0007669"/>
    <property type="project" value="TreeGrafter"/>
</dbReference>
<sequence>MDFRAAADLDNEKRAHVLEIIDRLRDLGIGETVPLPQLVVVGDQSSGKSSLLEGLTGMSFPIASDLCTRFATQIVLRRAHHDDAAARITIIPGPGTPLDDELDNRLRSFQRTLVADQFGSEEFGQICDEAAEFMGLPGPNSKDIESIGKRFSDDTLKIELSGPDQHHLSVVDVPGLFHNPTKYQTAEDRVIIRNLIQSYITDKRTIILRVGETLT</sequence>
<dbReference type="PANTHER" id="PTHR11566:SF21">
    <property type="entry name" value="DYNAMIN RELATED PROTEIN 1, ISOFORM A"/>
    <property type="match status" value="1"/>
</dbReference>
<dbReference type="InterPro" id="IPR027417">
    <property type="entry name" value="P-loop_NTPase"/>
</dbReference>
<dbReference type="PRINTS" id="PR00195">
    <property type="entry name" value="DYNAMIN"/>
</dbReference>
<evidence type="ECO:0000313" key="3">
    <source>
        <dbReference type="Proteomes" id="UP000054771"/>
    </source>
</evidence>
<dbReference type="STRING" id="454130.A0A0U5G993"/>
<dbReference type="AlphaFoldDB" id="A0A0U5G993"/>
<dbReference type="GO" id="GO:0006897">
    <property type="term" value="P:endocytosis"/>
    <property type="evidence" value="ECO:0007669"/>
    <property type="project" value="TreeGrafter"/>
</dbReference>
<organism evidence="2 3">
    <name type="scientific">Aspergillus calidoustus</name>
    <dbReference type="NCBI Taxonomy" id="454130"/>
    <lineage>
        <taxon>Eukaryota</taxon>
        <taxon>Fungi</taxon>
        <taxon>Dikarya</taxon>
        <taxon>Ascomycota</taxon>
        <taxon>Pezizomycotina</taxon>
        <taxon>Eurotiomycetes</taxon>
        <taxon>Eurotiomycetidae</taxon>
        <taxon>Eurotiales</taxon>
        <taxon>Aspergillaceae</taxon>
        <taxon>Aspergillus</taxon>
        <taxon>Aspergillus subgen. Nidulantes</taxon>
    </lineage>
</organism>
<dbReference type="GO" id="GO:0008017">
    <property type="term" value="F:microtubule binding"/>
    <property type="evidence" value="ECO:0007669"/>
    <property type="project" value="TreeGrafter"/>
</dbReference>
<keyword evidence="3" id="KW-1185">Reference proteome</keyword>
<dbReference type="OMA" id="MEMEILP"/>
<dbReference type="GO" id="GO:0016559">
    <property type="term" value="P:peroxisome fission"/>
    <property type="evidence" value="ECO:0007669"/>
    <property type="project" value="TreeGrafter"/>
</dbReference>
<name>A0A0U5G993_ASPCI</name>
<dbReference type="PANTHER" id="PTHR11566">
    <property type="entry name" value="DYNAMIN"/>
    <property type="match status" value="1"/>
</dbReference>
<dbReference type="Proteomes" id="UP000054771">
    <property type="component" value="Unassembled WGS sequence"/>
</dbReference>
<proteinExistence type="predicted"/>
<feature type="domain" description="Dynamin N-terminal" evidence="1">
    <location>
        <begin position="38"/>
        <end position="210"/>
    </location>
</feature>
<gene>
    <name evidence="2" type="ORF">ASPCAL11307</name>
</gene>
<dbReference type="GO" id="GO:0016020">
    <property type="term" value="C:membrane"/>
    <property type="evidence" value="ECO:0007669"/>
    <property type="project" value="TreeGrafter"/>
</dbReference>